<feature type="domain" description="DUF2061" evidence="2">
    <location>
        <begin position="19"/>
        <end position="70"/>
    </location>
</feature>
<feature type="transmembrane region" description="Helical" evidence="1">
    <location>
        <begin position="44"/>
        <end position="64"/>
    </location>
</feature>
<name>A0A4Z1BA79_9GAMM</name>
<keyword evidence="4" id="KW-1185">Reference proteome</keyword>
<dbReference type="OrthoDB" id="9133582at2"/>
<reference evidence="3 4" key="1">
    <citation type="submission" date="2019-04" db="EMBL/GenBank/DDBJ databases">
        <authorList>
            <person name="Park S."/>
            <person name="Yoon J.-H."/>
        </authorList>
    </citation>
    <scope>NUCLEOTIDE SEQUENCE [LARGE SCALE GENOMIC DNA]</scope>
    <source>
        <strain evidence="3 4">HJM-18</strain>
    </source>
</reference>
<keyword evidence="1" id="KW-1133">Transmembrane helix</keyword>
<comment type="caution">
    <text evidence="3">The sequence shown here is derived from an EMBL/GenBank/DDBJ whole genome shotgun (WGS) entry which is preliminary data.</text>
</comment>
<dbReference type="InterPro" id="IPR018638">
    <property type="entry name" value="DUF2061_membrane"/>
</dbReference>
<organism evidence="3 4">
    <name type="scientific">Marinobacter confluentis</name>
    <dbReference type="NCBI Taxonomy" id="1697557"/>
    <lineage>
        <taxon>Bacteria</taxon>
        <taxon>Pseudomonadati</taxon>
        <taxon>Pseudomonadota</taxon>
        <taxon>Gammaproteobacteria</taxon>
        <taxon>Pseudomonadales</taxon>
        <taxon>Marinobacteraceae</taxon>
        <taxon>Marinobacter</taxon>
    </lineage>
</organism>
<feature type="transmembrane region" description="Helical" evidence="1">
    <location>
        <begin position="20"/>
        <end position="38"/>
    </location>
</feature>
<sequence>MSALKHFVHSHGTKGDQSLVKTITFAITHFFVAFTVAYLLTGDILIGSLIAMVEPAINTIAYFFHEKIWARRQRNSSVASEPSAASVQCQAAACCLRGSAA</sequence>
<evidence type="ECO:0000313" key="4">
    <source>
        <dbReference type="Proteomes" id="UP000298325"/>
    </source>
</evidence>
<dbReference type="RefSeq" id="WP_135803902.1">
    <property type="nucleotide sequence ID" value="NZ_SRPF01000004.1"/>
</dbReference>
<accession>A0A4Z1BA79</accession>
<proteinExistence type="predicted"/>
<keyword evidence="1" id="KW-0812">Transmembrane</keyword>
<dbReference type="Proteomes" id="UP000298325">
    <property type="component" value="Unassembled WGS sequence"/>
</dbReference>
<dbReference type="Pfam" id="PF09834">
    <property type="entry name" value="DUF2061"/>
    <property type="match status" value="1"/>
</dbReference>
<evidence type="ECO:0000313" key="3">
    <source>
        <dbReference type="EMBL" id="TGN38676.1"/>
    </source>
</evidence>
<keyword evidence="1" id="KW-0472">Membrane</keyword>
<evidence type="ECO:0000259" key="2">
    <source>
        <dbReference type="Pfam" id="PF09834"/>
    </source>
</evidence>
<gene>
    <name evidence="3" type="ORF">E5Q11_13090</name>
</gene>
<protein>
    <submittedName>
        <fullName evidence="3">DUF2061 domain-containing protein</fullName>
    </submittedName>
</protein>
<dbReference type="AlphaFoldDB" id="A0A4Z1BA79"/>
<dbReference type="EMBL" id="SRPF01000004">
    <property type="protein sequence ID" value="TGN38676.1"/>
    <property type="molecule type" value="Genomic_DNA"/>
</dbReference>
<evidence type="ECO:0000256" key="1">
    <source>
        <dbReference type="SAM" id="Phobius"/>
    </source>
</evidence>